<evidence type="ECO:0000259" key="6">
    <source>
        <dbReference type="PROSITE" id="PS50016"/>
    </source>
</evidence>
<dbReference type="PANTHER" id="PTHR13793:SF150">
    <property type="entry name" value="PHD FINGER PROTEIN 14"/>
    <property type="match status" value="1"/>
</dbReference>
<dbReference type="CDD" id="cd15561">
    <property type="entry name" value="PHD1_PHF14"/>
    <property type="match status" value="1"/>
</dbReference>
<keyword evidence="3" id="KW-0862">Zinc</keyword>
<evidence type="ECO:0000256" key="2">
    <source>
        <dbReference type="ARBA" id="ARBA00022771"/>
    </source>
</evidence>
<dbReference type="OrthoDB" id="336088at2759"/>
<dbReference type="InterPro" id="IPR011011">
    <property type="entry name" value="Znf_FYVE_PHD"/>
</dbReference>
<keyword evidence="2 4" id="KW-0863">Zinc-finger</keyword>
<dbReference type="Pfam" id="PF00628">
    <property type="entry name" value="PHD"/>
    <property type="match status" value="3"/>
</dbReference>
<evidence type="ECO:0000256" key="5">
    <source>
        <dbReference type="SAM" id="MobiDB-lite"/>
    </source>
</evidence>
<accession>A0A6G0YB44</accession>
<dbReference type="EMBL" id="VUJU01005083">
    <property type="protein sequence ID" value="KAF0752357.1"/>
    <property type="molecule type" value="Genomic_DNA"/>
</dbReference>
<dbReference type="InterPro" id="IPR019786">
    <property type="entry name" value="Zinc_finger_PHD-type_CS"/>
</dbReference>
<protein>
    <submittedName>
        <fullName evidence="8">PHD finger protein 14-like</fullName>
    </submittedName>
</protein>
<evidence type="ECO:0000256" key="1">
    <source>
        <dbReference type="ARBA" id="ARBA00022723"/>
    </source>
</evidence>
<dbReference type="CDD" id="cd15563">
    <property type="entry name" value="PHD3_PHF14"/>
    <property type="match status" value="1"/>
</dbReference>
<evidence type="ECO:0000313" key="8">
    <source>
        <dbReference type="EMBL" id="KAF0752357.1"/>
    </source>
</evidence>
<organism evidence="8 9">
    <name type="scientific">Aphis craccivora</name>
    <name type="common">Cowpea aphid</name>
    <dbReference type="NCBI Taxonomy" id="307492"/>
    <lineage>
        <taxon>Eukaryota</taxon>
        <taxon>Metazoa</taxon>
        <taxon>Ecdysozoa</taxon>
        <taxon>Arthropoda</taxon>
        <taxon>Hexapoda</taxon>
        <taxon>Insecta</taxon>
        <taxon>Pterygota</taxon>
        <taxon>Neoptera</taxon>
        <taxon>Paraneoptera</taxon>
        <taxon>Hemiptera</taxon>
        <taxon>Sternorrhyncha</taxon>
        <taxon>Aphidomorpha</taxon>
        <taxon>Aphidoidea</taxon>
        <taxon>Aphididae</taxon>
        <taxon>Aphidini</taxon>
        <taxon>Aphis</taxon>
        <taxon>Aphis</taxon>
    </lineage>
</organism>
<gene>
    <name evidence="8" type="ORF">FWK35_00015343</name>
</gene>
<dbReference type="PANTHER" id="PTHR13793">
    <property type="entry name" value="PHD FINGER PROTEINS"/>
    <property type="match status" value="1"/>
</dbReference>
<dbReference type="SUPFAM" id="SSF57903">
    <property type="entry name" value="FYVE/PHD zinc finger"/>
    <property type="match status" value="3"/>
</dbReference>
<dbReference type="SMART" id="SM00249">
    <property type="entry name" value="PHD"/>
    <property type="match status" value="4"/>
</dbReference>
<dbReference type="GO" id="GO:0008270">
    <property type="term" value="F:zinc ion binding"/>
    <property type="evidence" value="ECO:0007669"/>
    <property type="project" value="UniProtKB-KW"/>
</dbReference>
<name>A0A6G0YB44_APHCR</name>
<dbReference type="GO" id="GO:0006357">
    <property type="term" value="P:regulation of transcription by RNA polymerase II"/>
    <property type="evidence" value="ECO:0007669"/>
    <property type="project" value="TreeGrafter"/>
</dbReference>
<feature type="domain" description="PHD-type" evidence="7">
    <location>
        <begin position="178"/>
        <end position="293"/>
    </location>
</feature>
<dbReference type="PROSITE" id="PS01359">
    <property type="entry name" value="ZF_PHD_1"/>
    <property type="match status" value="2"/>
</dbReference>
<feature type="compositionally biased region" description="Basic and acidic residues" evidence="5">
    <location>
        <begin position="42"/>
        <end position="53"/>
    </location>
</feature>
<sequence length="854" mass="97414">MFWGKKIKTLERAPGKRRIKPPANLESIDFDSDSSSDSDFNIEDHYVDSKSDSGDSCFSLSDEDGNKKKTKKDNEEIEDNNKCKDDSTTMDCTNVMMSYQDDSIKEIIKEIVDTIRICSICLGDETDRDNEIIDCDECGVSVHEGCYGIYGSENVNSSISSCSIKPWFCEPCKAGVENPTCEFCPNFGGIFKEADNGRWIHLVCALFEPNLTFGDVKNLSKPKLFGHGVPQWNKQNCILCKDYRLSNIGVIIKCDVTMCRLQFHVTCAQKEGGLSGPDTNQLEPFYAHCKMHEDKLLTKGKKRNWQILQLITKQMKLKRKQQSSEKSTIWQRNQQWLKRLQSKYDQMKDEESNKTEPIFKSKVPHAITTSASSCQALRLKSDLMGIDTISQEVIEEQIKELRNIPTKWNIPPAFSLEFVSYFKDRNLRSTKLKNQIISFTDQKNQLFDEQKIVQEKYDQKVKKIEIKEQKYLELKSIIKAYHKIIKLYNPNVNNLDFDIFANEALNDHNSFGELNLFCFDNILSDLYNKCSICSHTNDQHLLTKCDICRLYYHLGCLNPPLTKIPKKTKLFGWQCSNCKNCHSYSKQQTVNLNTSKKLRCDGKEQSISASHKSQSIGNNDFNSLARQCKISSLSKKKKKHEPNSKKYFSEIITKQVNTHKRKHKYDNDDNTSDGSTSDDNLTQHGIKQFIKSIPSTSGVKTKSSKLLIGSPVDKTPQKSTITKPEKSILPLRNSTISTDILLTPKCNTCHKTGISATMVQCDKCSEHYHFCCINPPVKKTPKVVGYSWHCEECDLSSTPHLTVTKNTGKNYFFLLLLWIVLSVVTFPQTDRPVEIDPKECAASTLWWLALPSAG</sequence>
<feature type="compositionally biased region" description="Low complexity" evidence="5">
    <location>
        <begin position="672"/>
        <end position="681"/>
    </location>
</feature>
<dbReference type="Pfam" id="PF13832">
    <property type="entry name" value="zf-HC5HC2H_2"/>
    <property type="match status" value="1"/>
</dbReference>
<evidence type="ECO:0000259" key="7">
    <source>
        <dbReference type="PROSITE" id="PS51805"/>
    </source>
</evidence>
<dbReference type="AlphaFoldDB" id="A0A6G0YB44"/>
<keyword evidence="9" id="KW-1185">Reference proteome</keyword>
<feature type="domain" description="PHD-type" evidence="6">
    <location>
        <begin position="115"/>
        <end position="175"/>
    </location>
</feature>
<dbReference type="PROSITE" id="PS50016">
    <property type="entry name" value="ZF_PHD_2"/>
    <property type="match status" value="3"/>
</dbReference>
<proteinExistence type="predicted"/>
<dbReference type="InterPro" id="IPR034732">
    <property type="entry name" value="EPHD"/>
</dbReference>
<dbReference type="InterPro" id="IPR050701">
    <property type="entry name" value="Histone_Mod_Regulator"/>
</dbReference>
<feature type="domain" description="PHD-type" evidence="6">
    <location>
        <begin position="527"/>
        <end position="581"/>
    </location>
</feature>
<evidence type="ECO:0000313" key="9">
    <source>
        <dbReference type="Proteomes" id="UP000478052"/>
    </source>
</evidence>
<dbReference type="PROSITE" id="PS51805">
    <property type="entry name" value="EPHD"/>
    <property type="match status" value="1"/>
</dbReference>
<reference evidence="8 9" key="1">
    <citation type="submission" date="2019-08" db="EMBL/GenBank/DDBJ databases">
        <title>Whole genome of Aphis craccivora.</title>
        <authorList>
            <person name="Voronova N.V."/>
            <person name="Shulinski R.S."/>
            <person name="Bandarenka Y.V."/>
            <person name="Zhorov D.G."/>
            <person name="Warner D."/>
        </authorList>
    </citation>
    <scope>NUCLEOTIDE SEQUENCE [LARGE SCALE GENOMIC DNA]</scope>
    <source>
        <strain evidence="8">180601</strain>
        <tissue evidence="8">Whole Body</tissue>
    </source>
</reference>
<feature type="region of interest" description="Disordered" evidence="5">
    <location>
        <begin position="658"/>
        <end position="681"/>
    </location>
</feature>
<evidence type="ECO:0000256" key="3">
    <source>
        <dbReference type="ARBA" id="ARBA00022833"/>
    </source>
</evidence>
<dbReference type="InterPro" id="IPR001965">
    <property type="entry name" value="Znf_PHD"/>
</dbReference>
<dbReference type="InterPro" id="IPR019787">
    <property type="entry name" value="Znf_PHD-finger"/>
</dbReference>
<dbReference type="InterPro" id="IPR013083">
    <property type="entry name" value="Znf_RING/FYVE/PHD"/>
</dbReference>
<feature type="domain" description="PHD-type" evidence="6">
    <location>
        <begin position="743"/>
        <end position="796"/>
    </location>
</feature>
<feature type="region of interest" description="Disordered" evidence="5">
    <location>
        <begin position="13"/>
        <end position="80"/>
    </location>
</feature>
<dbReference type="Proteomes" id="UP000478052">
    <property type="component" value="Unassembled WGS sequence"/>
</dbReference>
<dbReference type="Gene3D" id="3.30.40.10">
    <property type="entry name" value="Zinc/RING finger domain, C3HC4 (zinc finger)"/>
    <property type="match status" value="4"/>
</dbReference>
<dbReference type="CDD" id="cd15562">
    <property type="entry name" value="PHD2_PHF14"/>
    <property type="match status" value="1"/>
</dbReference>
<comment type="caution">
    <text evidence="8">The sequence shown here is derived from an EMBL/GenBank/DDBJ whole genome shotgun (WGS) entry which is preliminary data.</text>
</comment>
<keyword evidence="1" id="KW-0479">Metal-binding</keyword>
<evidence type="ECO:0000256" key="4">
    <source>
        <dbReference type="PROSITE-ProRule" id="PRU00146"/>
    </source>
</evidence>